<proteinExistence type="predicted"/>
<dbReference type="AlphaFoldDB" id="A0A2V1HU05"/>
<dbReference type="Proteomes" id="UP000244893">
    <property type="component" value="Unassembled WGS sequence"/>
</dbReference>
<dbReference type="InterPro" id="IPR003615">
    <property type="entry name" value="HNH_nuc"/>
</dbReference>
<name>A0A2V1HU05_9MICO</name>
<comment type="caution">
    <text evidence="2">The sequence shown here is derived from an EMBL/GenBank/DDBJ whole genome shotgun (WGS) entry which is preliminary data.</text>
</comment>
<gene>
    <name evidence="2" type="ORF">DDQ50_12120</name>
</gene>
<accession>A0A2V1HU05</accession>
<dbReference type="OrthoDB" id="5177627at2"/>
<dbReference type="InterPro" id="IPR003870">
    <property type="entry name" value="DUF222"/>
</dbReference>
<dbReference type="SMART" id="SM00507">
    <property type="entry name" value="HNHc"/>
    <property type="match status" value="1"/>
</dbReference>
<dbReference type="CDD" id="cd00085">
    <property type="entry name" value="HNHc"/>
    <property type="match status" value="1"/>
</dbReference>
<dbReference type="EMBL" id="QEOP01000002">
    <property type="protein sequence ID" value="PVZ94450.1"/>
    <property type="molecule type" value="Genomic_DNA"/>
</dbReference>
<keyword evidence="3" id="KW-1185">Reference proteome</keyword>
<evidence type="ECO:0000313" key="3">
    <source>
        <dbReference type="Proteomes" id="UP000244893"/>
    </source>
</evidence>
<sequence length="456" mass="48618">MSSPVDLLNERVGALAGLVEGMPWADTAELGELLAGAKDATVLDLAARVGEVVRLADAVAARIAGEIERRSDRTLEAPLATRLGERNAPAVLASITGVHATRARDWCEVGTRLAGRTTLIGEPLPSLHPVVAAGLDHGSLSLDAARVILTTLRQVDPFATVEDLAGLEEFLVGQAGELPLTDLTKLCRALPDRFNPDGIEPREEAARARADFSVIAHRDGTYSSVIHWDAESLGIAQAALHARMNPRKVTFTDPDTPGGDEAIRDTRTIGQRRLDALTSIMRDSLRADTGDSNGIDTTILVTIPLEALMTGVGTATLFGVDASISARTARRMACDAKILPVVLDGNSQPLDLGTARRLFSPAQRQAMAVRDGGCIWPGCDEPPSRCQSAHITPWAAGGPTNISNGVLLCPFHHRRFDLDGWDLDTDPATGTRYLIPPAWVDARRTPRRISPPAVAA</sequence>
<dbReference type="Gene3D" id="1.10.30.50">
    <property type="match status" value="1"/>
</dbReference>
<dbReference type="Pfam" id="PF02720">
    <property type="entry name" value="DUF222"/>
    <property type="match status" value="1"/>
</dbReference>
<dbReference type="RefSeq" id="WP_116756961.1">
    <property type="nucleotide sequence ID" value="NZ_JBHUEX010000001.1"/>
</dbReference>
<reference evidence="2 3" key="1">
    <citation type="submission" date="2018-05" db="EMBL/GenBank/DDBJ databases">
        <title>Amnibacterium sp. M8JJ-5, whole genome shotgun sequence.</title>
        <authorList>
            <person name="Tuo L."/>
        </authorList>
    </citation>
    <scope>NUCLEOTIDE SEQUENCE [LARGE SCALE GENOMIC DNA]</scope>
    <source>
        <strain evidence="2 3">M8JJ-5</strain>
    </source>
</reference>
<feature type="domain" description="HNH nuclease" evidence="1">
    <location>
        <begin position="362"/>
        <end position="414"/>
    </location>
</feature>
<organism evidence="2 3">
    <name type="scientific">Amnibacterium flavum</name>
    <dbReference type="NCBI Taxonomy" id="2173173"/>
    <lineage>
        <taxon>Bacteria</taxon>
        <taxon>Bacillati</taxon>
        <taxon>Actinomycetota</taxon>
        <taxon>Actinomycetes</taxon>
        <taxon>Micrococcales</taxon>
        <taxon>Microbacteriaceae</taxon>
        <taxon>Amnibacterium</taxon>
    </lineage>
</organism>
<evidence type="ECO:0000313" key="2">
    <source>
        <dbReference type="EMBL" id="PVZ94450.1"/>
    </source>
</evidence>
<protein>
    <recommendedName>
        <fullName evidence="1">HNH nuclease domain-containing protein</fullName>
    </recommendedName>
</protein>
<evidence type="ECO:0000259" key="1">
    <source>
        <dbReference type="SMART" id="SM00507"/>
    </source>
</evidence>
<dbReference type="Pfam" id="PF13391">
    <property type="entry name" value="HNH_2"/>
    <property type="match status" value="1"/>
</dbReference>